<dbReference type="EMBL" id="CACRUI010000010">
    <property type="protein sequence ID" value="VYT87900.1"/>
    <property type="molecule type" value="Genomic_DNA"/>
</dbReference>
<dbReference type="InterPro" id="IPR009057">
    <property type="entry name" value="Homeodomain-like_sf"/>
</dbReference>
<sequence>MFSRLFSVLADMTLSEYLRKRRLSEAVNDLKMSSDKVIDIAMKYGYDSADSFSAAFKNATVQCQLKFVRKFPTKYFQKFTYH</sequence>
<dbReference type="InterPro" id="IPR018060">
    <property type="entry name" value="HTH_AraC"/>
</dbReference>
<dbReference type="Pfam" id="PF12833">
    <property type="entry name" value="HTH_18"/>
    <property type="match status" value="1"/>
</dbReference>
<dbReference type="PANTHER" id="PTHR47504:SF5">
    <property type="entry name" value="RIGHT ORIGIN-BINDING PROTEIN"/>
    <property type="match status" value="1"/>
</dbReference>
<evidence type="ECO:0000313" key="5">
    <source>
        <dbReference type="EMBL" id="VYT87900.1"/>
    </source>
</evidence>
<dbReference type="InterPro" id="IPR050959">
    <property type="entry name" value="MarA-like"/>
</dbReference>
<dbReference type="PANTHER" id="PTHR47504">
    <property type="entry name" value="RIGHT ORIGIN-BINDING PROTEIN"/>
    <property type="match status" value="1"/>
</dbReference>
<dbReference type="GO" id="GO:0003700">
    <property type="term" value="F:DNA-binding transcription factor activity"/>
    <property type="evidence" value="ECO:0007669"/>
    <property type="project" value="InterPro"/>
</dbReference>
<reference evidence="5" key="1">
    <citation type="submission" date="2019-11" db="EMBL/GenBank/DDBJ databases">
        <authorList>
            <person name="Feng L."/>
        </authorList>
    </citation>
    <scope>NUCLEOTIDE SEQUENCE</scope>
    <source>
        <strain evidence="5">SLutetiensisLFYP71</strain>
    </source>
</reference>
<accession>A0A6N3AEB3</accession>
<proteinExistence type="predicted"/>
<keyword evidence="1" id="KW-0805">Transcription regulation</keyword>
<dbReference type="SMART" id="SM00342">
    <property type="entry name" value="HTH_ARAC"/>
    <property type="match status" value="1"/>
</dbReference>
<keyword evidence="3" id="KW-0804">Transcription</keyword>
<evidence type="ECO:0000256" key="1">
    <source>
        <dbReference type="ARBA" id="ARBA00023015"/>
    </source>
</evidence>
<dbReference type="GO" id="GO:0043565">
    <property type="term" value="F:sequence-specific DNA binding"/>
    <property type="evidence" value="ECO:0007669"/>
    <property type="project" value="InterPro"/>
</dbReference>
<feature type="domain" description="HTH araC/xylS-type" evidence="4">
    <location>
        <begin position="1"/>
        <end position="70"/>
    </location>
</feature>
<name>A0A6N3AEB3_9STRE</name>
<evidence type="ECO:0000259" key="4">
    <source>
        <dbReference type="PROSITE" id="PS01124"/>
    </source>
</evidence>
<organism evidence="5">
    <name type="scientific">Streptococcus lutetiensis</name>
    <dbReference type="NCBI Taxonomy" id="150055"/>
    <lineage>
        <taxon>Bacteria</taxon>
        <taxon>Bacillati</taxon>
        <taxon>Bacillota</taxon>
        <taxon>Bacilli</taxon>
        <taxon>Lactobacillales</taxon>
        <taxon>Streptococcaceae</taxon>
        <taxon>Streptococcus</taxon>
    </lineage>
</organism>
<dbReference type="AlphaFoldDB" id="A0A6N3AEB3"/>
<protein>
    <submittedName>
        <fullName evidence="5">Transposon Tn10 TetD protein</fullName>
    </submittedName>
</protein>
<dbReference type="Gene3D" id="1.10.10.60">
    <property type="entry name" value="Homeodomain-like"/>
    <property type="match status" value="1"/>
</dbReference>
<evidence type="ECO:0000256" key="3">
    <source>
        <dbReference type="ARBA" id="ARBA00023163"/>
    </source>
</evidence>
<dbReference type="PROSITE" id="PS01124">
    <property type="entry name" value="HTH_ARAC_FAMILY_2"/>
    <property type="match status" value="1"/>
</dbReference>
<evidence type="ECO:0000256" key="2">
    <source>
        <dbReference type="ARBA" id="ARBA00023125"/>
    </source>
</evidence>
<gene>
    <name evidence="5" type="primary">tetD_2</name>
    <name evidence="5" type="ORF">SLLFYP71_00918</name>
</gene>
<keyword evidence="2" id="KW-0238">DNA-binding</keyword>
<dbReference type="SUPFAM" id="SSF46689">
    <property type="entry name" value="Homeodomain-like"/>
    <property type="match status" value="1"/>
</dbReference>